<name>A0A4W5L236_9TELE</name>
<dbReference type="AlphaFoldDB" id="A0A4W5L236"/>
<reference evidence="9" key="1">
    <citation type="submission" date="2018-06" db="EMBL/GenBank/DDBJ databases">
        <title>Genome assembly of Danube salmon.</title>
        <authorList>
            <person name="Macqueen D.J."/>
            <person name="Gundappa M.K."/>
        </authorList>
    </citation>
    <scope>NUCLEOTIDE SEQUENCE [LARGE SCALE GENOMIC DNA]</scope>
</reference>
<evidence type="ECO:0000256" key="6">
    <source>
        <dbReference type="RuleBase" id="RU003693"/>
    </source>
</evidence>
<comment type="similarity">
    <text evidence="2">Belongs to the class-II pyridoxal-phosphate-dependent aminotransferase family. BioF subfamily.</text>
</comment>
<dbReference type="SUPFAM" id="SSF53383">
    <property type="entry name" value="PLP-dependent transferases"/>
    <property type="match status" value="1"/>
</dbReference>
<keyword evidence="9" id="KW-1185">Reference proteome</keyword>
<dbReference type="Pfam" id="PF00155">
    <property type="entry name" value="Aminotran_1_2"/>
    <property type="match status" value="1"/>
</dbReference>
<evidence type="ECO:0000256" key="4">
    <source>
        <dbReference type="ARBA" id="ARBA00022898"/>
    </source>
</evidence>
<dbReference type="GO" id="GO:0016746">
    <property type="term" value="F:acyltransferase activity"/>
    <property type="evidence" value="ECO:0007669"/>
    <property type="project" value="UniProtKB-KW"/>
</dbReference>
<keyword evidence="4 6" id="KW-0663">Pyridoxal phosphate</keyword>
<dbReference type="Ensembl" id="ENSHHUT00000018067.1">
    <property type="protein sequence ID" value="ENSHHUP00000017430.1"/>
    <property type="gene ID" value="ENSHHUG00000010864.1"/>
</dbReference>
<evidence type="ECO:0000313" key="8">
    <source>
        <dbReference type="Ensembl" id="ENSHHUP00000017430.1"/>
    </source>
</evidence>
<dbReference type="PROSITE" id="PS00599">
    <property type="entry name" value="AA_TRANSFER_CLASS_2"/>
    <property type="match status" value="1"/>
</dbReference>
<keyword evidence="5" id="KW-0012">Acyltransferase</keyword>
<dbReference type="InterPro" id="IPR015424">
    <property type="entry name" value="PyrdxlP-dep_Trfase"/>
</dbReference>
<dbReference type="InterPro" id="IPR001917">
    <property type="entry name" value="Aminotrans_II_pyridoxalP_BS"/>
</dbReference>
<keyword evidence="3" id="KW-0808">Transferase</keyword>
<dbReference type="InterPro" id="IPR015421">
    <property type="entry name" value="PyrdxlP-dep_Trfase_major"/>
</dbReference>
<dbReference type="GO" id="GO:0030170">
    <property type="term" value="F:pyridoxal phosphate binding"/>
    <property type="evidence" value="ECO:0007669"/>
    <property type="project" value="InterPro"/>
</dbReference>
<reference evidence="8" key="3">
    <citation type="submission" date="2025-09" db="UniProtKB">
        <authorList>
            <consortium name="Ensembl"/>
        </authorList>
    </citation>
    <scope>IDENTIFICATION</scope>
</reference>
<accession>A0A4W5L236</accession>
<dbReference type="Gene3D" id="3.40.640.10">
    <property type="entry name" value="Type I PLP-dependent aspartate aminotransferase-like (Major domain)"/>
    <property type="match status" value="1"/>
</dbReference>
<dbReference type="Proteomes" id="UP000314982">
    <property type="component" value="Unassembled WGS sequence"/>
</dbReference>
<proteinExistence type="inferred from homology"/>
<dbReference type="GO" id="GO:0009102">
    <property type="term" value="P:biotin biosynthetic process"/>
    <property type="evidence" value="ECO:0007669"/>
    <property type="project" value="TreeGrafter"/>
</dbReference>
<evidence type="ECO:0000259" key="7">
    <source>
        <dbReference type="Pfam" id="PF00155"/>
    </source>
</evidence>
<dbReference type="Gene3D" id="3.90.1150.10">
    <property type="entry name" value="Aspartate Aminotransferase, domain 1"/>
    <property type="match status" value="1"/>
</dbReference>
<evidence type="ECO:0000256" key="5">
    <source>
        <dbReference type="ARBA" id="ARBA00023315"/>
    </source>
</evidence>
<dbReference type="InterPro" id="IPR004839">
    <property type="entry name" value="Aminotransferase_I/II_large"/>
</dbReference>
<comment type="cofactor">
    <cofactor evidence="1 6">
        <name>pyridoxal 5'-phosphate</name>
        <dbReference type="ChEBI" id="CHEBI:597326"/>
    </cofactor>
</comment>
<protein>
    <recommendedName>
        <fullName evidence="7">Aminotransferase class I/classII large domain-containing protein</fullName>
    </recommendedName>
</protein>
<dbReference type="PANTHER" id="PTHR13693">
    <property type="entry name" value="CLASS II AMINOTRANSFERASE/8-AMINO-7-OXONONANOATE SYNTHASE"/>
    <property type="match status" value="1"/>
</dbReference>
<organism evidence="8 9">
    <name type="scientific">Hucho hucho</name>
    <name type="common">huchen</name>
    <dbReference type="NCBI Taxonomy" id="62062"/>
    <lineage>
        <taxon>Eukaryota</taxon>
        <taxon>Metazoa</taxon>
        <taxon>Chordata</taxon>
        <taxon>Craniata</taxon>
        <taxon>Vertebrata</taxon>
        <taxon>Euteleostomi</taxon>
        <taxon>Actinopterygii</taxon>
        <taxon>Neopterygii</taxon>
        <taxon>Teleostei</taxon>
        <taxon>Protacanthopterygii</taxon>
        <taxon>Salmoniformes</taxon>
        <taxon>Salmonidae</taxon>
        <taxon>Salmoninae</taxon>
        <taxon>Hucho</taxon>
    </lineage>
</organism>
<feature type="domain" description="Aminotransferase class I/classII large" evidence="7">
    <location>
        <begin position="1"/>
        <end position="200"/>
    </location>
</feature>
<dbReference type="InterPro" id="IPR050087">
    <property type="entry name" value="AON_synthase_class-II"/>
</dbReference>
<dbReference type="PANTHER" id="PTHR13693:SF77">
    <property type="entry name" value="8-AMINO-7-OXONONANOATE SYNTHASE"/>
    <property type="match status" value="1"/>
</dbReference>
<evidence type="ECO:0000256" key="1">
    <source>
        <dbReference type="ARBA" id="ARBA00001933"/>
    </source>
</evidence>
<evidence type="ECO:0000256" key="3">
    <source>
        <dbReference type="ARBA" id="ARBA00022679"/>
    </source>
</evidence>
<evidence type="ECO:0000256" key="2">
    <source>
        <dbReference type="ARBA" id="ARBA00010008"/>
    </source>
</evidence>
<evidence type="ECO:0000313" key="9">
    <source>
        <dbReference type="Proteomes" id="UP000314982"/>
    </source>
</evidence>
<sequence>MDGDCPNMEELVTLSEKYNCYLVVDEAHALGVFGEKGEGLVQYLQLQDKIFARIMTFGKGLGCHGAVVLGSEELKAYLVNFARSFIYTTGLSPHSVATILMGYHHLENDKNALEALRDNIVFFNQVKKMLYLNPLFVRSKSAIQSVIIPGNEKVKNIASSLQQKGFDVKAILSPTVPEGQERLRFCLHSYNSKEEMTKVLTLLSSFHLQYSHSVLRPMHKLQKLKIQYYGKYRVTD</sequence>
<reference evidence="8" key="2">
    <citation type="submission" date="2025-08" db="UniProtKB">
        <authorList>
            <consortium name="Ensembl"/>
        </authorList>
    </citation>
    <scope>IDENTIFICATION</scope>
</reference>
<dbReference type="InterPro" id="IPR015422">
    <property type="entry name" value="PyrdxlP-dep_Trfase_small"/>
</dbReference>
<dbReference type="STRING" id="62062.ENSHHUP00000017430"/>
<dbReference type="GeneTree" id="ENSGT00970000196201"/>